<evidence type="ECO:0000313" key="2">
    <source>
        <dbReference type="EMBL" id="MPN27101.1"/>
    </source>
</evidence>
<gene>
    <name evidence="2" type="ORF">SDC9_174528</name>
</gene>
<name>A0A645GJF4_9ZZZZ</name>
<dbReference type="AlphaFoldDB" id="A0A645GJF4"/>
<keyword evidence="1" id="KW-0175">Coiled coil</keyword>
<proteinExistence type="predicted"/>
<feature type="coiled-coil region" evidence="1">
    <location>
        <begin position="42"/>
        <end position="69"/>
    </location>
</feature>
<organism evidence="2">
    <name type="scientific">bioreactor metagenome</name>
    <dbReference type="NCBI Taxonomy" id="1076179"/>
    <lineage>
        <taxon>unclassified sequences</taxon>
        <taxon>metagenomes</taxon>
        <taxon>ecological metagenomes</taxon>
    </lineage>
</organism>
<comment type="caution">
    <text evidence="2">The sequence shown here is derived from an EMBL/GenBank/DDBJ whole genome shotgun (WGS) entry which is preliminary data.</text>
</comment>
<dbReference type="EMBL" id="VSSQ01076871">
    <property type="protein sequence ID" value="MPN27101.1"/>
    <property type="molecule type" value="Genomic_DNA"/>
</dbReference>
<accession>A0A645GJF4</accession>
<evidence type="ECO:0000256" key="1">
    <source>
        <dbReference type="SAM" id="Coils"/>
    </source>
</evidence>
<protein>
    <submittedName>
        <fullName evidence="2">Uncharacterized protein</fullName>
    </submittedName>
</protein>
<sequence length="109" mass="12609">MDAATELFDRIVDENLLVRRVNITASHVVDESTAQKTDNFEQLNLFTDYENLKKKKEEEEAELMREKKVQKTILEIKKKYGKNAIIKGMNLEEGATTLERNNQIGGHKE</sequence>
<reference evidence="2" key="1">
    <citation type="submission" date="2019-08" db="EMBL/GenBank/DDBJ databases">
        <authorList>
            <person name="Kucharzyk K."/>
            <person name="Murdoch R.W."/>
            <person name="Higgins S."/>
            <person name="Loffler F."/>
        </authorList>
    </citation>
    <scope>NUCLEOTIDE SEQUENCE</scope>
</reference>